<reference evidence="3" key="1">
    <citation type="journal article" date="2013" name="Extremophiles">
        <title>Proteinivorax tanatarense gen. nov., sp. nov., an anaerobic, haloalkaliphilic, proteolytic bacterium isolated from a decaying algal bloom, and proposal of Proteinivoraceae fam. nov.</title>
        <authorList>
            <person name="Kevbrin V."/>
            <person name="Boltyanskaya Y."/>
            <person name="Zhilina T."/>
            <person name="Kolganova T."/>
            <person name="Lavrentjeva E."/>
            <person name="Kuznetsov B."/>
        </authorList>
    </citation>
    <scope>NUCLEOTIDE SEQUENCE</scope>
    <source>
        <strain evidence="3">Z-910T</strain>
    </source>
</reference>
<reference evidence="3" key="2">
    <citation type="submission" date="2024-06" db="EMBL/GenBank/DDBJ databases">
        <authorList>
            <person name="Petrova K.O."/>
            <person name="Toshchakov S.V."/>
            <person name="Boltjanskaja Y.V."/>
            <person name="Kevbrin V."/>
        </authorList>
    </citation>
    <scope>NUCLEOTIDE SEQUENCE</scope>
    <source>
        <strain evidence="3">Z-910T</strain>
    </source>
</reference>
<name>A0AAU7VI89_9FIRM</name>
<dbReference type="InterPro" id="IPR019606">
    <property type="entry name" value="GerMN"/>
</dbReference>
<organism evidence="3">
    <name type="scientific">Proteinivorax tanatarense</name>
    <dbReference type="NCBI Taxonomy" id="1260629"/>
    <lineage>
        <taxon>Bacteria</taxon>
        <taxon>Bacillati</taxon>
        <taxon>Bacillota</taxon>
        <taxon>Clostridia</taxon>
        <taxon>Eubacteriales</taxon>
        <taxon>Proteinivoracaceae</taxon>
        <taxon>Proteinivorax</taxon>
    </lineage>
</organism>
<sequence length="339" mass="37625">MKIRLLLIGFLVLLITLGCGGCLDRIFGPVEEDKNDEKDSEKPEEKVQVQETSGAEDEYLEIDFYVVDDTTEMLLPVTITYPRQEGIAQATVTELVQGSEISQKIGEFNLSLPLPEGTEVLGISISDKTAVVDFNEKLLSFEDKNQEKLAVTSIVYTLTQYSSIDKVQIRVNGNTINELTNGTKVSLPISRGNLGVNVSVEDEVDLKNSEMVTVYYPILRNETNLYIPVTKVVNSSTNQLKTAVSLYLGGTDFSKPFEKDVEIIKTQTKENVAVVSLSQEFISYPREIEEGVVESLILTVTEIERIDKVQLLVEGHPKVLPAGTDLNNIMDRPAFAKIN</sequence>
<dbReference type="Pfam" id="PF10646">
    <property type="entry name" value="Germane"/>
    <property type="match status" value="2"/>
</dbReference>
<feature type="region of interest" description="Disordered" evidence="1">
    <location>
        <begin position="32"/>
        <end position="53"/>
    </location>
</feature>
<evidence type="ECO:0000259" key="2">
    <source>
        <dbReference type="SMART" id="SM00909"/>
    </source>
</evidence>
<dbReference type="AlphaFoldDB" id="A0AAU7VI89"/>
<feature type="domain" description="GerMN" evidence="2">
    <location>
        <begin position="88"/>
        <end position="180"/>
    </location>
</feature>
<dbReference type="PROSITE" id="PS51257">
    <property type="entry name" value="PROKAR_LIPOPROTEIN"/>
    <property type="match status" value="1"/>
</dbReference>
<dbReference type="RefSeq" id="WP_350342605.1">
    <property type="nucleotide sequence ID" value="NZ_CP158367.1"/>
</dbReference>
<evidence type="ECO:0000256" key="1">
    <source>
        <dbReference type="SAM" id="MobiDB-lite"/>
    </source>
</evidence>
<evidence type="ECO:0000313" key="3">
    <source>
        <dbReference type="EMBL" id="XBX73843.1"/>
    </source>
</evidence>
<feature type="compositionally biased region" description="Basic and acidic residues" evidence="1">
    <location>
        <begin position="32"/>
        <end position="48"/>
    </location>
</feature>
<accession>A0AAU7VI89</accession>
<gene>
    <name evidence="3" type="ORF">PRVXT_001853</name>
</gene>
<dbReference type="EMBL" id="CP158367">
    <property type="protein sequence ID" value="XBX73843.1"/>
    <property type="molecule type" value="Genomic_DNA"/>
</dbReference>
<protein>
    <submittedName>
        <fullName evidence="3">GerMN domain-containing protein</fullName>
    </submittedName>
</protein>
<proteinExistence type="predicted"/>
<dbReference type="SMART" id="SM00909">
    <property type="entry name" value="Germane"/>
    <property type="match status" value="2"/>
</dbReference>
<feature type="domain" description="GerMN" evidence="2">
    <location>
        <begin position="233"/>
        <end position="322"/>
    </location>
</feature>